<dbReference type="EMBL" id="CP001034">
    <property type="protein sequence ID" value="ACB86273.1"/>
    <property type="molecule type" value="Genomic_DNA"/>
</dbReference>
<reference evidence="1 2" key="1">
    <citation type="submission" date="2008-04" db="EMBL/GenBank/DDBJ databases">
        <title>Complete sequence of chromosome of Natranaerobius thermophilus JW/NM-WN-LF.</title>
        <authorList>
            <consortium name="US DOE Joint Genome Institute"/>
            <person name="Copeland A."/>
            <person name="Lucas S."/>
            <person name="Lapidus A."/>
            <person name="Glavina del Rio T."/>
            <person name="Dalin E."/>
            <person name="Tice H."/>
            <person name="Bruce D."/>
            <person name="Goodwin L."/>
            <person name="Pitluck S."/>
            <person name="Chertkov O."/>
            <person name="Brettin T."/>
            <person name="Detter J.C."/>
            <person name="Han C."/>
            <person name="Kuske C.R."/>
            <person name="Schmutz J."/>
            <person name="Larimer F."/>
            <person name="Land M."/>
            <person name="Hauser L."/>
            <person name="Kyrpides N."/>
            <person name="Lykidis A."/>
            <person name="Mesbah N.M."/>
            <person name="Wiegel J."/>
        </authorList>
    </citation>
    <scope>NUCLEOTIDE SEQUENCE [LARGE SCALE GENOMIC DNA]</scope>
    <source>
        <strain evidence="2">ATCC BAA-1301 / DSM 18059 / JW/NM-WN-LF</strain>
    </source>
</reference>
<dbReference type="Proteomes" id="UP000001683">
    <property type="component" value="Chromosome"/>
</dbReference>
<evidence type="ECO:0000313" key="2">
    <source>
        <dbReference type="Proteomes" id="UP000001683"/>
    </source>
</evidence>
<protein>
    <submittedName>
        <fullName evidence="1">Uncharacterized protein</fullName>
    </submittedName>
</protein>
<proteinExistence type="predicted"/>
<dbReference type="PROSITE" id="PS51257">
    <property type="entry name" value="PROKAR_LIPOPROTEIN"/>
    <property type="match status" value="1"/>
</dbReference>
<sequence>MFKKVLILGAVVVLSLTALIGCGDVDELEKEEDFDESRPAEVEVL</sequence>
<dbReference type="InParanoid" id="B2A2Q5"/>
<dbReference type="KEGG" id="nth:Nther_2721"/>
<evidence type="ECO:0000313" key="1">
    <source>
        <dbReference type="EMBL" id="ACB86273.1"/>
    </source>
</evidence>
<reference evidence="1 2" key="2">
    <citation type="journal article" date="2011" name="J. Bacteriol.">
        <title>Complete genome sequence of the anaerobic, halophilic alkalithermophile Natranaerobius thermophilus JW/NM-WN-LF.</title>
        <authorList>
            <person name="Zhao B."/>
            <person name="Mesbah N.M."/>
            <person name="Dalin E."/>
            <person name="Goodwin L."/>
            <person name="Nolan M."/>
            <person name="Pitluck S."/>
            <person name="Chertkov O."/>
            <person name="Brettin T.S."/>
            <person name="Han J."/>
            <person name="Larimer F.W."/>
            <person name="Land M.L."/>
            <person name="Hauser L."/>
            <person name="Kyrpides N."/>
            <person name="Wiegel J."/>
        </authorList>
    </citation>
    <scope>NUCLEOTIDE SEQUENCE [LARGE SCALE GENOMIC DNA]</scope>
    <source>
        <strain evidence="2">ATCC BAA-1301 / DSM 18059 / JW/NM-WN-LF</strain>
    </source>
</reference>
<dbReference type="RefSeq" id="WP_012449109.1">
    <property type="nucleotide sequence ID" value="NC_010718.1"/>
</dbReference>
<organism evidence="1 2">
    <name type="scientific">Natranaerobius thermophilus (strain ATCC BAA-1301 / DSM 18059 / JW/NM-WN-LF)</name>
    <dbReference type="NCBI Taxonomy" id="457570"/>
    <lineage>
        <taxon>Bacteria</taxon>
        <taxon>Bacillati</taxon>
        <taxon>Bacillota</taxon>
        <taxon>Clostridia</taxon>
        <taxon>Natranaerobiales</taxon>
        <taxon>Natranaerobiaceae</taxon>
        <taxon>Natranaerobius</taxon>
    </lineage>
</organism>
<name>B2A2Q5_NATTJ</name>
<accession>B2A2Q5</accession>
<keyword evidence="2" id="KW-1185">Reference proteome</keyword>
<dbReference type="HOGENOM" id="CLU_3236416_0_0_9"/>
<dbReference type="AlphaFoldDB" id="B2A2Q5"/>
<gene>
    <name evidence="1" type="ordered locus">Nther_2721</name>
</gene>